<accession>A0A2G5E6L8</accession>
<evidence type="ECO:0000313" key="1">
    <source>
        <dbReference type="EMBL" id="PIA51408.1"/>
    </source>
</evidence>
<sequence length="67" mass="7436">MRNSIVMNNAKAKLAMCFNFAQSQVELAAVICKTNCDSSAFRAGFHRYVGWVWHALVCPNSAINTVQ</sequence>
<keyword evidence="2" id="KW-1185">Reference proteome</keyword>
<protein>
    <submittedName>
        <fullName evidence="1">Uncharacterized protein</fullName>
    </submittedName>
</protein>
<name>A0A2G5E6L8_AQUCA</name>
<proteinExistence type="predicted"/>
<gene>
    <name evidence="1" type="ORF">AQUCO_01100318v1</name>
</gene>
<dbReference type="Proteomes" id="UP000230069">
    <property type="component" value="Unassembled WGS sequence"/>
</dbReference>
<dbReference type="AlphaFoldDB" id="A0A2G5E6L8"/>
<reference evidence="1 2" key="1">
    <citation type="submission" date="2017-09" db="EMBL/GenBank/DDBJ databases">
        <title>WGS assembly of Aquilegia coerulea Goldsmith.</title>
        <authorList>
            <person name="Hodges S."/>
            <person name="Kramer E."/>
            <person name="Nordborg M."/>
            <person name="Tomkins J."/>
            <person name="Borevitz J."/>
            <person name="Derieg N."/>
            <person name="Yan J."/>
            <person name="Mihaltcheva S."/>
            <person name="Hayes R.D."/>
            <person name="Rokhsar D."/>
        </authorList>
    </citation>
    <scope>NUCLEOTIDE SEQUENCE [LARGE SCALE GENOMIC DNA]</scope>
    <source>
        <strain evidence="2">cv. Goldsmith</strain>
    </source>
</reference>
<organism evidence="1 2">
    <name type="scientific">Aquilegia coerulea</name>
    <name type="common">Rocky mountain columbine</name>
    <dbReference type="NCBI Taxonomy" id="218851"/>
    <lineage>
        <taxon>Eukaryota</taxon>
        <taxon>Viridiplantae</taxon>
        <taxon>Streptophyta</taxon>
        <taxon>Embryophyta</taxon>
        <taxon>Tracheophyta</taxon>
        <taxon>Spermatophyta</taxon>
        <taxon>Magnoliopsida</taxon>
        <taxon>Ranunculales</taxon>
        <taxon>Ranunculaceae</taxon>
        <taxon>Thalictroideae</taxon>
        <taxon>Aquilegia</taxon>
    </lineage>
</organism>
<dbReference type="InParanoid" id="A0A2G5E6L8"/>
<dbReference type="EMBL" id="KZ305028">
    <property type="protein sequence ID" value="PIA51408.1"/>
    <property type="molecule type" value="Genomic_DNA"/>
</dbReference>
<evidence type="ECO:0000313" key="2">
    <source>
        <dbReference type="Proteomes" id="UP000230069"/>
    </source>
</evidence>